<organism evidence="6 7">
    <name type="scientific">Streptomyces canarius</name>
    <dbReference type="NCBI Taxonomy" id="285453"/>
    <lineage>
        <taxon>Bacteria</taxon>
        <taxon>Bacillati</taxon>
        <taxon>Actinomycetota</taxon>
        <taxon>Actinomycetes</taxon>
        <taxon>Kitasatosporales</taxon>
        <taxon>Streptomycetaceae</taxon>
        <taxon>Streptomyces</taxon>
    </lineage>
</organism>
<keyword evidence="7" id="KW-1185">Reference proteome</keyword>
<feature type="region of interest" description="Disordered" evidence="4">
    <location>
        <begin position="1"/>
        <end position="24"/>
    </location>
</feature>
<keyword evidence="3" id="KW-0804">Transcription</keyword>
<evidence type="ECO:0000313" key="6">
    <source>
        <dbReference type="EMBL" id="GHA73294.1"/>
    </source>
</evidence>
<dbReference type="PANTHER" id="PTHR43280">
    <property type="entry name" value="ARAC-FAMILY TRANSCRIPTIONAL REGULATOR"/>
    <property type="match status" value="1"/>
</dbReference>
<dbReference type="Proteomes" id="UP000653644">
    <property type="component" value="Unassembled WGS sequence"/>
</dbReference>
<evidence type="ECO:0000256" key="1">
    <source>
        <dbReference type="ARBA" id="ARBA00023015"/>
    </source>
</evidence>
<dbReference type="PANTHER" id="PTHR43280:SF32">
    <property type="entry name" value="TRANSCRIPTIONAL REGULATORY PROTEIN"/>
    <property type="match status" value="1"/>
</dbReference>
<evidence type="ECO:0000259" key="5">
    <source>
        <dbReference type="PROSITE" id="PS01124"/>
    </source>
</evidence>
<protein>
    <recommendedName>
        <fullName evidence="5">HTH araC/xylS-type domain-containing protein</fullName>
    </recommendedName>
</protein>
<evidence type="ECO:0000256" key="4">
    <source>
        <dbReference type="SAM" id="MobiDB-lite"/>
    </source>
</evidence>
<reference evidence="7" key="1">
    <citation type="journal article" date="2019" name="Int. J. Syst. Evol. Microbiol.">
        <title>The Global Catalogue of Microorganisms (GCM) 10K type strain sequencing project: providing services to taxonomists for standard genome sequencing and annotation.</title>
        <authorList>
            <consortium name="The Broad Institute Genomics Platform"/>
            <consortium name="The Broad Institute Genome Sequencing Center for Infectious Disease"/>
            <person name="Wu L."/>
            <person name="Ma J."/>
        </authorList>
    </citation>
    <scope>NUCLEOTIDE SEQUENCE [LARGE SCALE GENOMIC DNA]</scope>
    <source>
        <strain evidence="7">JCM 4733</strain>
    </source>
</reference>
<dbReference type="Pfam" id="PF12833">
    <property type="entry name" value="HTH_18"/>
    <property type="match status" value="1"/>
</dbReference>
<comment type="caution">
    <text evidence="6">The sequence shown here is derived from an EMBL/GenBank/DDBJ whole genome shotgun (WGS) entry which is preliminary data.</text>
</comment>
<dbReference type="SUPFAM" id="SSF46689">
    <property type="entry name" value="Homeodomain-like"/>
    <property type="match status" value="1"/>
</dbReference>
<evidence type="ECO:0000256" key="2">
    <source>
        <dbReference type="ARBA" id="ARBA00023125"/>
    </source>
</evidence>
<keyword evidence="1" id="KW-0805">Transcription regulation</keyword>
<evidence type="ECO:0000256" key="3">
    <source>
        <dbReference type="ARBA" id="ARBA00023163"/>
    </source>
</evidence>
<dbReference type="InterPro" id="IPR009057">
    <property type="entry name" value="Homeodomain-like_sf"/>
</dbReference>
<sequence length="215" mass="23919">MSVAGPGAPLPGRPRPRRCHRARLPDGFPRTATDALIRDGEHIAYRLLTPEPSRQATLLRLLDTLVEEHACLADLALEAYVETLRGLLSVILIRLVHLADPRQRTRSGGREPFHRFRQAVEEGFARTTGWRTTPRNSATARGPLTRATQAALGCGAKRYIDDRVLLEAKRLLIHTVLSPAAISERIGFAYPTVFSAFFRQHTGMTPTAFRSVTKH</sequence>
<dbReference type="Gene3D" id="1.10.10.60">
    <property type="entry name" value="Homeodomain-like"/>
    <property type="match status" value="1"/>
</dbReference>
<proteinExistence type="predicted"/>
<dbReference type="InterPro" id="IPR018060">
    <property type="entry name" value="HTH_AraC"/>
</dbReference>
<name>A0ABQ3DD32_9ACTN</name>
<dbReference type="PROSITE" id="PS01124">
    <property type="entry name" value="HTH_ARAC_FAMILY_2"/>
    <property type="match status" value="1"/>
</dbReference>
<feature type="domain" description="HTH araC/xylS-type" evidence="5">
    <location>
        <begin position="114"/>
        <end position="212"/>
    </location>
</feature>
<dbReference type="SMART" id="SM00342">
    <property type="entry name" value="HTH_ARAC"/>
    <property type="match status" value="1"/>
</dbReference>
<accession>A0ABQ3DD32</accession>
<dbReference type="EMBL" id="BMVN01000089">
    <property type="protein sequence ID" value="GHA73294.1"/>
    <property type="molecule type" value="Genomic_DNA"/>
</dbReference>
<keyword evidence="2" id="KW-0238">DNA-binding</keyword>
<evidence type="ECO:0000313" key="7">
    <source>
        <dbReference type="Proteomes" id="UP000653644"/>
    </source>
</evidence>
<gene>
    <name evidence="6" type="ORF">GCM10010345_90070</name>
</gene>